<proteinExistence type="predicted"/>
<keyword evidence="2" id="KW-0732">Signal</keyword>
<name>A0A8D8PXU6_9HEMI</name>
<organism evidence="3">
    <name type="scientific">Cacopsylla melanoneura</name>
    <dbReference type="NCBI Taxonomy" id="428564"/>
    <lineage>
        <taxon>Eukaryota</taxon>
        <taxon>Metazoa</taxon>
        <taxon>Ecdysozoa</taxon>
        <taxon>Arthropoda</taxon>
        <taxon>Hexapoda</taxon>
        <taxon>Insecta</taxon>
        <taxon>Pterygota</taxon>
        <taxon>Neoptera</taxon>
        <taxon>Paraneoptera</taxon>
        <taxon>Hemiptera</taxon>
        <taxon>Sternorrhyncha</taxon>
        <taxon>Psylloidea</taxon>
        <taxon>Psyllidae</taxon>
        <taxon>Psyllinae</taxon>
        <taxon>Cacopsylla</taxon>
    </lineage>
</organism>
<evidence type="ECO:0000256" key="1">
    <source>
        <dbReference type="SAM" id="Phobius"/>
    </source>
</evidence>
<accession>A0A8D8PXU6</accession>
<evidence type="ECO:0000256" key="2">
    <source>
        <dbReference type="SAM" id="SignalP"/>
    </source>
</evidence>
<feature type="signal peptide" evidence="2">
    <location>
        <begin position="1"/>
        <end position="19"/>
    </location>
</feature>
<evidence type="ECO:0000313" key="3">
    <source>
        <dbReference type="EMBL" id="CAG6618099.1"/>
    </source>
</evidence>
<keyword evidence="1" id="KW-1133">Transmembrane helix</keyword>
<dbReference type="AlphaFoldDB" id="A0A8D8PXU6"/>
<reference evidence="3" key="1">
    <citation type="submission" date="2021-05" db="EMBL/GenBank/DDBJ databases">
        <authorList>
            <person name="Alioto T."/>
            <person name="Alioto T."/>
            <person name="Gomez Garrido J."/>
        </authorList>
    </citation>
    <scope>NUCLEOTIDE SEQUENCE</scope>
</reference>
<keyword evidence="1" id="KW-0472">Membrane</keyword>
<keyword evidence="1" id="KW-0812">Transmembrane</keyword>
<dbReference type="EMBL" id="HBUF01040880">
    <property type="protein sequence ID" value="CAG6618099.1"/>
    <property type="molecule type" value="Transcribed_RNA"/>
</dbReference>
<dbReference type="EMBL" id="HBUF01040879">
    <property type="protein sequence ID" value="CAG6618098.1"/>
    <property type="molecule type" value="Transcribed_RNA"/>
</dbReference>
<sequence length="108" mass="12486">MKQHIVFLMILFFFFFNIPAPPEFSSLPLPALLPTWPSPRELRPGSQRCLERKRWTPWSCSSVFQEMKTLPLSFQLPILQCLSSPSQLFFLILLVYPILSLSLLNSSS</sequence>
<feature type="transmembrane region" description="Helical" evidence="1">
    <location>
        <begin position="86"/>
        <end position="104"/>
    </location>
</feature>
<protein>
    <submittedName>
        <fullName evidence="3">Uncharacterized protein</fullName>
    </submittedName>
</protein>
<feature type="chain" id="PRO_5036428501" evidence="2">
    <location>
        <begin position="20"/>
        <end position="108"/>
    </location>
</feature>